<keyword evidence="1" id="KW-0732">Signal</keyword>
<organism evidence="2 3">
    <name type="scientific">Tenacibaculum jejuense</name>
    <dbReference type="NCBI Taxonomy" id="584609"/>
    <lineage>
        <taxon>Bacteria</taxon>
        <taxon>Pseudomonadati</taxon>
        <taxon>Bacteroidota</taxon>
        <taxon>Flavobacteriia</taxon>
        <taxon>Flavobacteriales</taxon>
        <taxon>Flavobacteriaceae</taxon>
        <taxon>Tenacibaculum</taxon>
    </lineage>
</organism>
<dbReference type="EMBL" id="LT899436">
    <property type="protein sequence ID" value="SNR14021.1"/>
    <property type="molecule type" value="Genomic_DNA"/>
</dbReference>
<dbReference type="PANTHER" id="PTHR30383">
    <property type="entry name" value="THIOESTERASE 1/PROTEASE 1/LYSOPHOSPHOLIPASE L1"/>
    <property type="match status" value="1"/>
</dbReference>
<dbReference type="RefSeq" id="WP_095074974.1">
    <property type="nucleotide sequence ID" value="NZ_LT899436.1"/>
</dbReference>
<dbReference type="PROSITE" id="PS51257">
    <property type="entry name" value="PROKAR_LIPOPROTEIN"/>
    <property type="match status" value="1"/>
</dbReference>
<protein>
    <recommendedName>
        <fullName evidence="4">Lipoprotein</fullName>
    </recommendedName>
</protein>
<dbReference type="SUPFAM" id="SSF52266">
    <property type="entry name" value="SGNH hydrolase"/>
    <property type="match status" value="2"/>
</dbReference>
<sequence length="556" mass="57973">MKFKYSWLALVLLGLTACDVNNDLEPILQPEPELAPLNVNGLDFSNYIAVGASFTAGFTDNALFIAAQENSFPNILAQKFALGGGGNFSQPLMNDNVGGLLFGGTQIQGPRLFFNGTGPTSLGVFGATPSTDVTVPVTGSVGNYGIPGAKSFHFVAPGYGNLSAVPLNLANPYFARFSSGATATVLGDAVTRQPTFFSLSEIGGNDVLGYALAGGTGVSQEGNIDPSTYGRTDITDTNVFANVMNNMVTALTSNGAKGVVGNLPYITTLAHFTTVPFNPLDPTANTDAGAQLAAQIPLLNNVYGAINQIYAGAGQPERSIVFSPDGPNAVVVYDEDATDLSMAITSTLAASPTFVPFVQSLNLPAAAAPLVAQLLGKQYGKARSATSSDLFVLPSSAIIGTVNQDAAAQLIADSMGQLPVALAGQFSAHGVTLPLADRWVLTPQEQEEIRKATDAYNSTIKALADANDLAFVDFNQVLQEGATSGLKFDRYILTTDLVTGGLVSLDGVHLTARGYALMANKFLEAIDEKYGSNFANAVDGLAKADDYPTNYSPSLR</sequence>
<evidence type="ECO:0000256" key="1">
    <source>
        <dbReference type="SAM" id="SignalP"/>
    </source>
</evidence>
<dbReference type="InterPro" id="IPR036514">
    <property type="entry name" value="SGNH_hydro_sf"/>
</dbReference>
<evidence type="ECO:0000313" key="3">
    <source>
        <dbReference type="Proteomes" id="UP000215214"/>
    </source>
</evidence>
<evidence type="ECO:0008006" key="4">
    <source>
        <dbReference type="Google" id="ProtNLM"/>
    </source>
</evidence>
<dbReference type="OrthoDB" id="9764164at2"/>
<dbReference type="KEGG" id="tje:TJEJU_0216"/>
<dbReference type="GO" id="GO:0004622">
    <property type="term" value="F:phosphatidylcholine lysophospholipase activity"/>
    <property type="evidence" value="ECO:0007669"/>
    <property type="project" value="TreeGrafter"/>
</dbReference>
<feature type="chain" id="PRO_5013257829" description="Lipoprotein" evidence="1">
    <location>
        <begin position="23"/>
        <end position="556"/>
    </location>
</feature>
<name>A0A238U484_9FLAO</name>
<dbReference type="InterPro" id="IPR051532">
    <property type="entry name" value="Ester_Hydrolysis_Enzymes"/>
</dbReference>
<feature type="signal peptide" evidence="1">
    <location>
        <begin position="1"/>
        <end position="22"/>
    </location>
</feature>
<dbReference type="Proteomes" id="UP000215214">
    <property type="component" value="Chromosome TJEJU"/>
</dbReference>
<dbReference type="Gene3D" id="3.40.50.1110">
    <property type="entry name" value="SGNH hydrolase"/>
    <property type="match status" value="1"/>
</dbReference>
<dbReference type="PANTHER" id="PTHR30383:SF5">
    <property type="entry name" value="SGNH HYDROLASE-TYPE ESTERASE DOMAIN-CONTAINING PROTEIN"/>
    <property type="match status" value="1"/>
</dbReference>
<gene>
    <name evidence="2" type="ORF">TJEJU_0216</name>
</gene>
<evidence type="ECO:0000313" key="2">
    <source>
        <dbReference type="EMBL" id="SNR14021.1"/>
    </source>
</evidence>
<proteinExistence type="predicted"/>
<accession>A0A238U484</accession>
<keyword evidence="3" id="KW-1185">Reference proteome</keyword>
<reference evidence="2 3" key="1">
    <citation type="submission" date="2017-07" db="EMBL/GenBank/DDBJ databases">
        <authorList>
            <person name="Sun Z.S."/>
            <person name="Albrecht U."/>
            <person name="Echele G."/>
            <person name="Lee C.C."/>
        </authorList>
    </citation>
    <scope>NUCLEOTIDE SEQUENCE [LARGE SCALE GENOMIC DNA]</scope>
    <source>
        <strain evidence="3">type strain: KCTC 22618</strain>
    </source>
</reference>
<dbReference type="AlphaFoldDB" id="A0A238U484"/>